<gene>
    <name evidence="1" type="ORF">B0T24DRAFT_620430</name>
</gene>
<dbReference type="EMBL" id="JAULSN010000003">
    <property type="protein sequence ID" value="KAK3377084.1"/>
    <property type="molecule type" value="Genomic_DNA"/>
</dbReference>
<dbReference type="AlphaFoldDB" id="A0AAE0NC13"/>
<reference evidence="1" key="1">
    <citation type="journal article" date="2023" name="Mol. Phylogenet. Evol.">
        <title>Genome-scale phylogeny and comparative genomics of the fungal order Sordariales.</title>
        <authorList>
            <person name="Hensen N."/>
            <person name="Bonometti L."/>
            <person name="Westerberg I."/>
            <person name="Brannstrom I.O."/>
            <person name="Guillou S."/>
            <person name="Cros-Aarteil S."/>
            <person name="Calhoun S."/>
            <person name="Haridas S."/>
            <person name="Kuo A."/>
            <person name="Mondo S."/>
            <person name="Pangilinan J."/>
            <person name="Riley R."/>
            <person name="LaButti K."/>
            <person name="Andreopoulos B."/>
            <person name="Lipzen A."/>
            <person name="Chen C."/>
            <person name="Yan M."/>
            <person name="Daum C."/>
            <person name="Ng V."/>
            <person name="Clum A."/>
            <person name="Steindorff A."/>
            <person name="Ohm R.A."/>
            <person name="Martin F."/>
            <person name="Silar P."/>
            <person name="Natvig D.O."/>
            <person name="Lalanne C."/>
            <person name="Gautier V."/>
            <person name="Ament-Velasquez S.L."/>
            <person name="Kruys A."/>
            <person name="Hutchinson M.I."/>
            <person name="Powell A.J."/>
            <person name="Barry K."/>
            <person name="Miller A.N."/>
            <person name="Grigoriev I.V."/>
            <person name="Debuchy R."/>
            <person name="Gladieux P."/>
            <person name="Hiltunen Thoren M."/>
            <person name="Johannesson H."/>
        </authorList>
    </citation>
    <scope>NUCLEOTIDE SEQUENCE</scope>
    <source>
        <strain evidence="1">CBS 958.72</strain>
    </source>
</reference>
<reference evidence="1" key="2">
    <citation type="submission" date="2023-06" db="EMBL/GenBank/DDBJ databases">
        <authorList>
            <consortium name="Lawrence Berkeley National Laboratory"/>
            <person name="Haridas S."/>
            <person name="Hensen N."/>
            <person name="Bonometti L."/>
            <person name="Westerberg I."/>
            <person name="Brannstrom I.O."/>
            <person name="Guillou S."/>
            <person name="Cros-Aarteil S."/>
            <person name="Calhoun S."/>
            <person name="Kuo A."/>
            <person name="Mondo S."/>
            <person name="Pangilinan J."/>
            <person name="Riley R."/>
            <person name="Labutti K."/>
            <person name="Andreopoulos B."/>
            <person name="Lipzen A."/>
            <person name="Chen C."/>
            <person name="Yanf M."/>
            <person name="Daum C."/>
            <person name="Ng V."/>
            <person name="Clum A."/>
            <person name="Steindorff A."/>
            <person name="Ohm R."/>
            <person name="Martin F."/>
            <person name="Silar P."/>
            <person name="Natvig D."/>
            <person name="Lalanne C."/>
            <person name="Gautier V."/>
            <person name="Ament-Velasquez S.L."/>
            <person name="Kruys A."/>
            <person name="Hutchinson M.I."/>
            <person name="Powell A.J."/>
            <person name="Barry K."/>
            <person name="Miller A.N."/>
            <person name="Grigoriev I.V."/>
            <person name="Debuchy R."/>
            <person name="Gladieux P."/>
            <person name="Thoren M.H."/>
            <person name="Johannesson H."/>
        </authorList>
    </citation>
    <scope>NUCLEOTIDE SEQUENCE</scope>
    <source>
        <strain evidence="1">CBS 958.72</strain>
    </source>
</reference>
<dbReference type="Proteomes" id="UP001287356">
    <property type="component" value="Unassembled WGS sequence"/>
</dbReference>
<proteinExistence type="predicted"/>
<evidence type="ECO:0000313" key="1">
    <source>
        <dbReference type="EMBL" id="KAK3377084.1"/>
    </source>
</evidence>
<accession>A0AAE0NC13</accession>
<protein>
    <submittedName>
        <fullName evidence="1">Uncharacterized protein</fullName>
    </submittedName>
</protein>
<keyword evidence="2" id="KW-1185">Reference proteome</keyword>
<sequence length="287" mass="30659">MSPPALSRFMDGFLTEGEVELGRLVLDTANPQKNFCKAAGLTLTDADRSRREFDNIDNMVGATSASKFQLLLTKLLEIIAGKSSKSTDNLKTAKAVSYELYNVDERLETLLQDDKVKKWLEKYRSKARIYLVVALHTVKDASVTLGTNDALEVHVKATAPAAQAADAIAPGASVAANAAGSVEAKLGYSRSREQSASFVAPGERIIAVGYLELRFRAFLSSTAEASQLAKTTVWKLFDTSRATGSADMIEATVQGVSELDKGLKVEAESTGSTGRFVILEGQVSGGG</sequence>
<evidence type="ECO:0000313" key="2">
    <source>
        <dbReference type="Proteomes" id="UP001287356"/>
    </source>
</evidence>
<organism evidence="1 2">
    <name type="scientific">Lasiosphaeria ovina</name>
    <dbReference type="NCBI Taxonomy" id="92902"/>
    <lineage>
        <taxon>Eukaryota</taxon>
        <taxon>Fungi</taxon>
        <taxon>Dikarya</taxon>
        <taxon>Ascomycota</taxon>
        <taxon>Pezizomycotina</taxon>
        <taxon>Sordariomycetes</taxon>
        <taxon>Sordariomycetidae</taxon>
        <taxon>Sordariales</taxon>
        <taxon>Lasiosphaeriaceae</taxon>
        <taxon>Lasiosphaeria</taxon>
    </lineage>
</organism>
<comment type="caution">
    <text evidence="1">The sequence shown here is derived from an EMBL/GenBank/DDBJ whole genome shotgun (WGS) entry which is preliminary data.</text>
</comment>
<name>A0AAE0NC13_9PEZI</name>